<dbReference type="RefSeq" id="WP_087278854.1">
    <property type="nucleotide sequence ID" value="NZ_CP021455.1"/>
</dbReference>
<evidence type="ECO:0000256" key="3">
    <source>
        <dbReference type="ARBA" id="ARBA00022448"/>
    </source>
</evidence>
<dbReference type="GO" id="GO:0022857">
    <property type="term" value="F:transmembrane transporter activity"/>
    <property type="evidence" value="ECO:0007669"/>
    <property type="project" value="InterPro"/>
</dbReference>
<dbReference type="InterPro" id="IPR010065">
    <property type="entry name" value="AA_ABC_transptr_permease_3TM"/>
</dbReference>
<feature type="transmembrane region" description="Helical" evidence="9">
    <location>
        <begin position="187"/>
        <end position="209"/>
    </location>
</feature>
<name>A0A1Y0EL70_9BURK</name>
<dbReference type="AlphaFoldDB" id="A0A1Y0EL70"/>
<evidence type="ECO:0000313" key="12">
    <source>
        <dbReference type="Proteomes" id="UP000196138"/>
    </source>
</evidence>
<evidence type="ECO:0000256" key="9">
    <source>
        <dbReference type="RuleBase" id="RU363032"/>
    </source>
</evidence>
<keyword evidence="5 9" id="KW-0812">Transmembrane</keyword>
<accession>A0A1Y0EL70</accession>
<proteinExistence type="inferred from homology"/>
<sequence length="219" mass="23886">MFELALIPDLLPLFAGATLRTLALLATALLGGLLMGFGMNLLRQSLPALQPVYWAYVGLMRGLPFLILLFITYFGLPSAGLELSPFAAAAAALSLYSGAYFAEIFRACWQAIPAGQIEAARVLGMGSMQVFWHVQAPQALRASLPLLANQAVLLLKDCALASVITYPELTMTASKVVSEQFIYLEPYLLLAACYWLLAIALDLLGRWLTQRFRLKGATR</sequence>
<dbReference type="InterPro" id="IPR000515">
    <property type="entry name" value="MetI-like"/>
</dbReference>
<keyword evidence="6" id="KW-0029">Amino-acid transport</keyword>
<evidence type="ECO:0000313" key="11">
    <source>
        <dbReference type="EMBL" id="ARU04385.1"/>
    </source>
</evidence>
<reference evidence="11 12" key="1">
    <citation type="submission" date="2017-05" db="EMBL/GenBank/DDBJ databases">
        <authorList>
            <person name="Song R."/>
            <person name="Chenine A.L."/>
            <person name="Ruprecht R.M."/>
        </authorList>
    </citation>
    <scope>NUCLEOTIDE SEQUENCE [LARGE SCALE GENOMIC DNA]</scope>
    <source>
        <strain evidence="11 12">DSM 26136</strain>
    </source>
</reference>
<dbReference type="NCBIfam" id="TIGR01726">
    <property type="entry name" value="HEQRo_perm_3TM"/>
    <property type="match status" value="1"/>
</dbReference>
<dbReference type="SUPFAM" id="SSF161098">
    <property type="entry name" value="MetI-like"/>
    <property type="match status" value="1"/>
</dbReference>
<feature type="transmembrane region" description="Helical" evidence="9">
    <location>
        <begin position="54"/>
        <end position="76"/>
    </location>
</feature>
<dbReference type="EMBL" id="CP021455">
    <property type="protein sequence ID" value="ARU04385.1"/>
    <property type="molecule type" value="Genomic_DNA"/>
</dbReference>
<protein>
    <recommendedName>
        <fullName evidence="10">ABC transmembrane type-1 domain-containing protein</fullName>
    </recommendedName>
</protein>
<evidence type="ECO:0000259" key="10">
    <source>
        <dbReference type="PROSITE" id="PS50928"/>
    </source>
</evidence>
<dbReference type="Proteomes" id="UP000196138">
    <property type="component" value="Chromosome"/>
</dbReference>
<evidence type="ECO:0000256" key="5">
    <source>
        <dbReference type="ARBA" id="ARBA00022692"/>
    </source>
</evidence>
<dbReference type="PROSITE" id="PS50928">
    <property type="entry name" value="ABC_TM1"/>
    <property type="match status" value="1"/>
</dbReference>
<keyword evidence="8 9" id="KW-0472">Membrane</keyword>
<keyword evidence="3 9" id="KW-0813">Transport</keyword>
<comment type="subcellular location">
    <subcellularLocation>
        <location evidence="1">Cell inner membrane</location>
        <topology evidence="1">Multi-pass membrane protein</topology>
    </subcellularLocation>
    <subcellularLocation>
        <location evidence="9">Cell membrane</location>
        <topology evidence="9">Multi-pass membrane protein</topology>
    </subcellularLocation>
</comment>
<gene>
    <name evidence="11" type="ORF">CCO03_06585</name>
</gene>
<organism evidence="11 12">
    <name type="scientific">Comamonas serinivorans</name>
    <dbReference type="NCBI Taxonomy" id="1082851"/>
    <lineage>
        <taxon>Bacteria</taxon>
        <taxon>Pseudomonadati</taxon>
        <taxon>Pseudomonadota</taxon>
        <taxon>Betaproteobacteria</taxon>
        <taxon>Burkholderiales</taxon>
        <taxon>Comamonadaceae</taxon>
        <taxon>Comamonas</taxon>
    </lineage>
</organism>
<evidence type="ECO:0000256" key="1">
    <source>
        <dbReference type="ARBA" id="ARBA00004429"/>
    </source>
</evidence>
<dbReference type="GO" id="GO:0043190">
    <property type="term" value="C:ATP-binding cassette (ABC) transporter complex"/>
    <property type="evidence" value="ECO:0007669"/>
    <property type="project" value="InterPro"/>
</dbReference>
<dbReference type="OrthoDB" id="7026155at2"/>
<evidence type="ECO:0000256" key="7">
    <source>
        <dbReference type="ARBA" id="ARBA00022989"/>
    </source>
</evidence>
<dbReference type="PANTHER" id="PTHR30614">
    <property type="entry name" value="MEMBRANE COMPONENT OF AMINO ACID ABC TRANSPORTER"/>
    <property type="match status" value="1"/>
</dbReference>
<dbReference type="Gene3D" id="1.10.3720.10">
    <property type="entry name" value="MetI-like"/>
    <property type="match status" value="1"/>
</dbReference>
<evidence type="ECO:0000256" key="8">
    <source>
        <dbReference type="ARBA" id="ARBA00023136"/>
    </source>
</evidence>
<dbReference type="InterPro" id="IPR035906">
    <property type="entry name" value="MetI-like_sf"/>
</dbReference>
<dbReference type="PANTHER" id="PTHR30614:SF0">
    <property type="entry name" value="L-CYSTINE TRANSPORT SYSTEM PERMEASE PROTEIN TCYL"/>
    <property type="match status" value="1"/>
</dbReference>
<keyword evidence="7 9" id="KW-1133">Transmembrane helix</keyword>
<dbReference type="GO" id="GO:0006865">
    <property type="term" value="P:amino acid transport"/>
    <property type="evidence" value="ECO:0007669"/>
    <property type="project" value="UniProtKB-KW"/>
</dbReference>
<evidence type="ECO:0000256" key="4">
    <source>
        <dbReference type="ARBA" id="ARBA00022475"/>
    </source>
</evidence>
<feature type="transmembrane region" description="Helical" evidence="9">
    <location>
        <begin position="20"/>
        <end position="42"/>
    </location>
</feature>
<dbReference type="KEGG" id="cser:CCO03_06585"/>
<keyword evidence="12" id="KW-1185">Reference proteome</keyword>
<feature type="domain" description="ABC transmembrane type-1" evidence="10">
    <location>
        <begin position="18"/>
        <end position="205"/>
    </location>
</feature>
<keyword evidence="4" id="KW-1003">Cell membrane</keyword>
<comment type="similarity">
    <text evidence="2">Belongs to the binding-protein-dependent transport system permease family. HisMQ subfamily.</text>
</comment>
<evidence type="ECO:0000256" key="2">
    <source>
        <dbReference type="ARBA" id="ARBA00010072"/>
    </source>
</evidence>
<dbReference type="Pfam" id="PF00528">
    <property type="entry name" value="BPD_transp_1"/>
    <property type="match status" value="1"/>
</dbReference>
<dbReference type="CDD" id="cd06261">
    <property type="entry name" value="TM_PBP2"/>
    <property type="match status" value="1"/>
</dbReference>
<dbReference type="InterPro" id="IPR043429">
    <property type="entry name" value="ArtM/GltK/GlnP/TcyL/YhdX-like"/>
</dbReference>
<evidence type="ECO:0000256" key="6">
    <source>
        <dbReference type="ARBA" id="ARBA00022970"/>
    </source>
</evidence>